<feature type="binding site" evidence="11">
    <location>
        <position position="144"/>
    </location>
    <ligand>
        <name>Zn(2+)</name>
        <dbReference type="ChEBI" id="CHEBI:29105"/>
    </ligand>
</feature>
<dbReference type="AlphaFoldDB" id="A0A9N9CAM3"/>
<comment type="catalytic activity">
    <reaction evidence="7 8">
        <text>N-acetyl-D-glucosamine 6-phosphate + H2O = D-glucosamine 6-phosphate + acetate</text>
        <dbReference type="Rhea" id="RHEA:22936"/>
        <dbReference type="ChEBI" id="CHEBI:15377"/>
        <dbReference type="ChEBI" id="CHEBI:30089"/>
        <dbReference type="ChEBI" id="CHEBI:57513"/>
        <dbReference type="ChEBI" id="CHEBI:58725"/>
        <dbReference type="EC" id="3.5.1.25"/>
    </reaction>
</comment>
<organism evidence="13 14">
    <name type="scientific">Ambispora leptoticha</name>
    <dbReference type="NCBI Taxonomy" id="144679"/>
    <lineage>
        <taxon>Eukaryota</taxon>
        <taxon>Fungi</taxon>
        <taxon>Fungi incertae sedis</taxon>
        <taxon>Mucoromycota</taxon>
        <taxon>Glomeromycotina</taxon>
        <taxon>Glomeromycetes</taxon>
        <taxon>Archaeosporales</taxon>
        <taxon>Ambisporaceae</taxon>
        <taxon>Ambispora</taxon>
    </lineage>
</organism>
<dbReference type="PANTHER" id="PTHR11113:SF14">
    <property type="entry name" value="N-ACETYLGLUCOSAMINE-6-PHOSPHATE DEACETYLASE"/>
    <property type="match status" value="1"/>
</dbReference>
<comment type="cofactor">
    <cofactor evidence="11">
        <name>a divalent metal cation</name>
        <dbReference type="ChEBI" id="CHEBI:60240"/>
    </cofactor>
    <text evidence="11">Binds 1 divalent metal cation per subunit.</text>
</comment>
<evidence type="ECO:0000313" key="13">
    <source>
        <dbReference type="EMBL" id="CAG8594297.1"/>
    </source>
</evidence>
<feature type="binding site" evidence="10">
    <location>
        <begin position="331"/>
        <end position="333"/>
    </location>
    <ligand>
        <name>substrate</name>
    </ligand>
</feature>
<keyword evidence="6 8" id="KW-0119">Carbohydrate metabolism</keyword>
<dbReference type="Gene3D" id="3.20.20.140">
    <property type="entry name" value="Metal-dependent hydrolases"/>
    <property type="match status" value="1"/>
</dbReference>
<comment type="caution">
    <text evidence="13">The sequence shown here is derived from an EMBL/GenBank/DDBJ whole genome shotgun (WGS) entry which is preliminary data.</text>
</comment>
<evidence type="ECO:0000256" key="10">
    <source>
        <dbReference type="PIRSR" id="PIRSR038994-2"/>
    </source>
</evidence>
<evidence type="ECO:0000256" key="2">
    <source>
        <dbReference type="ARBA" id="ARBA00011899"/>
    </source>
</evidence>
<feature type="binding site" evidence="10">
    <location>
        <begin position="240"/>
        <end position="241"/>
    </location>
    <ligand>
        <name>substrate</name>
    </ligand>
</feature>
<evidence type="ECO:0000256" key="7">
    <source>
        <dbReference type="ARBA" id="ARBA00047647"/>
    </source>
</evidence>
<evidence type="ECO:0000259" key="12">
    <source>
        <dbReference type="Pfam" id="PF01979"/>
    </source>
</evidence>
<accession>A0A9N9CAM3</accession>
<reference evidence="13" key="1">
    <citation type="submission" date="2021-06" db="EMBL/GenBank/DDBJ databases">
        <authorList>
            <person name="Kallberg Y."/>
            <person name="Tangrot J."/>
            <person name="Rosling A."/>
        </authorList>
    </citation>
    <scope>NUCLEOTIDE SEQUENCE</scope>
    <source>
        <strain evidence="13">FL130A</strain>
    </source>
</reference>
<dbReference type="CDD" id="cd00854">
    <property type="entry name" value="NagA"/>
    <property type="match status" value="1"/>
</dbReference>
<evidence type="ECO:0000313" key="14">
    <source>
        <dbReference type="Proteomes" id="UP000789508"/>
    </source>
</evidence>
<dbReference type="SUPFAM" id="SSF51556">
    <property type="entry name" value="Metallo-dependent hydrolases"/>
    <property type="match status" value="1"/>
</dbReference>
<evidence type="ECO:0000256" key="11">
    <source>
        <dbReference type="PIRSR" id="PIRSR038994-3"/>
    </source>
</evidence>
<dbReference type="Gene3D" id="2.30.40.10">
    <property type="entry name" value="Urease, subunit C, domain 1"/>
    <property type="match status" value="1"/>
</dbReference>
<dbReference type="OrthoDB" id="10264777at2759"/>
<dbReference type="Proteomes" id="UP000789508">
    <property type="component" value="Unassembled WGS sequence"/>
</dbReference>
<dbReference type="EC" id="3.5.1.25" evidence="2 8"/>
<dbReference type="Pfam" id="PF01979">
    <property type="entry name" value="Amidohydro_1"/>
    <property type="match status" value="1"/>
</dbReference>
<evidence type="ECO:0000256" key="6">
    <source>
        <dbReference type="ARBA" id="ARBA00023277"/>
    </source>
</evidence>
<evidence type="ECO:0000256" key="4">
    <source>
        <dbReference type="ARBA" id="ARBA00022723"/>
    </source>
</evidence>
<dbReference type="GO" id="GO:0006046">
    <property type="term" value="P:N-acetylglucosamine catabolic process"/>
    <property type="evidence" value="ECO:0007669"/>
    <property type="project" value="TreeGrafter"/>
</dbReference>
<dbReference type="GO" id="GO:0008448">
    <property type="term" value="F:N-acetylglucosamine-6-phosphate deacetylase activity"/>
    <property type="evidence" value="ECO:0007669"/>
    <property type="project" value="UniProtKB-UniRule"/>
</dbReference>
<feature type="binding site" evidence="11">
    <location>
        <position position="216"/>
    </location>
    <ligand>
        <name>Zn(2+)</name>
        <dbReference type="ChEBI" id="CHEBI:29105"/>
    </ligand>
</feature>
<dbReference type="PIRSF" id="PIRSF038994">
    <property type="entry name" value="NagA"/>
    <property type="match status" value="1"/>
</dbReference>
<dbReference type="InterPro" id="IPR032466">
    <property type="entry name" value="Metal_Hydrolase"/>
</dbReference>
<evidence type="ECO:0000256" key="8">
    <source>
        <dbReference type="PIRNR" id="PIRNR038994"/>
    </source>
</evidence>
<evidence type="ECO:0000256" key="9">
    <source>
        <dbReference type="PIRSR" id="PIRSR038994-1"/>
    </source>
</evidence>
<keyword evidence="4 11" id="KW-0479">Metal-binding</keyword>
<dbReference type="PANTHER" id="PTHR11113">
    <property type="entry name" value="N-ACETYLGLUCOSAMINE-6-PHOSPHATE DEACETYLASE"/>
    <property type="match status" value="1"/>
</dbReference>
<keyword evidence="14" id="KW-1185">Reference proteome</keyword>
<dbReference type="NCBIfam" id="TIGR00221">
    <property type="entry name" value="nagA"/>
    <property type="match status" value="1"/>
</dbReference>
<keyword evidence="5 8" id="KW-0378">Hydrolase</keyword>
<protein>
    <recommendedName>
        <fullName evidence="3 8">N-acetylglucosamine-6-phosphate deacetylase</fullName>
        <ecNumber evidence="2 8">3.5.1.25</ecNumber>
    </recommendedName>
</protein>
<dbReference type="EMBL" id="CAJVPS010003771">
    <property type="protein sequence ID" value="CAG8594297.1"/>
    <property type="molecule type" value="Genomic_DNA"/>
</dbReference>
<dbReference type="InterPro" id="IPR011059">
    <property type="entry name" value="Metal-dep_hydrolase_composite"/>
</dbReference>
<evidence type="ECO:0000256" key="1">
    <source>
        <dbReference type="ARBA" id="ARBA00010716"/>
    </source>
</evidence>
<evidence type="ECO:0000256" key="3">
    <source>
        <dbReference type="ARBA" id="ARBA00018029"/>
    </source>
</evidence>
<feature type="binding site" evidence="11">
    <location>
        <position position="237"/>
    </location>
    <ligand>
        <name>Zn(2+)</name>
        <dbReference type="ChEBI" id="CHEBI:29105"/>
    </ligand>
</feature>
<dbReference type="GO" id="GO:0046872">
    <property type="term" value="F:metal ion binding"/>
    <property type="evidence" value="ECO:0007669"/>
    <property type="project" value="UniProtKB-KW"/>
</dbReference>
<dbReference type="InterPro" id="IPR003764">
    <property type="entry name" value="GlcNAc_6-P_deAcase"/>
</dbReference>
<dbReference type="InterPro" id="IPR006680">
    <property type="entry name" value="Amidohydro-rel"/>
</dbReference>
<feature type="binding site" evidence="10">
    <location>
        <position position="274"/>
    </location>
    <ligand>
        <name>substrate</name>
    </ligand>
</feature>
<feature type="active site" description="Proton donor/acceptor" evidence="9">
    <location>
        <position position="296"/>
    </location>
</feature>
<dbReference type="FunFam" id="3.20.20.140:FF:000065">
    <property type="entry name" value="N-acetylglucosamine-6-phosphate deacetylase"/>
    <property type="match status" value="1"/>
</dbReference>
<feature type="domain" description="Amidohydrolase-related" evidence="12">
    <location>
        <begin position="59"/>
        <end position="404"/>
    </location>
</feature>
<name>A0A9N9CAM3_9GLOM</name>
<proteinExistence type="inferred from homology"/>
<feature type="binding site" evidence="10">
    <location>
        <position position="248"/>
    </location>
    <ligand>
        <name>substrate</name>
    </ligand>
</feature>
<evidence type="ECO:0000256" key="5">
    <source>
        <dbReference type="ARBA" id="ARBA00022801"/>
    </source>
</evidence>
<gene>
    <name evidence="13" type="ORF">ALEPTO_LOCUS7845</name>
</gene>
<sequence length="404" mass="43913">MTKDIASVTKIINCRLVRDRIIHDDVLYLQNGKIIDPLGNFFDRGEEPTRVIDAKGALVAPGLIDLQVNGGFGFDFSQCDAGGEQIYVENMKKVAKSLLKFGCTSFMPTLISSVPEVYHKILPLLYPRKGNKNDGAEILGAHVEGPFISYDKNGAHKQSNLRDAPKGFADIAKVYGISETENNQSIKLMTVAPEVEGIMDSIHDLTRAGITVSIGHSMATVEQAEKAVEKGARLITHLFNAMQQFHHRDPGIIGLLGTTRIPRPFYGIICDGIHVHPNSLRIAYDAHPRGAILVTDAVTAMGLPPGEYTLGQVRVRKIGSERVEVVENGKLAGAVASIDKCVRNFKKFTGCSIVQAIEAATLHPAQLLGIQHRKGTLNIGADADLVFLDDDLNVIECFIAGEQV</sequence>
<dbReference type="SUPFAM" id="SSF51338">
    <property type="entry name" value="Composite domain of metallo-dependent hydrolases"/>
    <property type="match status" value="1"/>
</dbReference>
<comment type="similarity">
    <text evidence="1 8">Belongs to the metallo-dependent hydrolases superfamily. NagA family.</text>
</comment>
<feature type="binding site" evidence="10">
    <location>
        <position position="155"/>
    </location>
    <ligand>
        <name>substrate</name>
    </ligand>
</feature>